<dbReference type="SUPFAM" id="SSF48403">
    <property type="entry name" value="Ankyrin repeat"/>
    <property type="match status" value="1"/>
</dbReference>
<dbReference type="PROSITE" id="PS50297">
    <property type="entry name" value="ANK_REP_REGION"/>
    <property type="match status" value="1"/>
</dbReference>
<comment type="caution">
    <text evidence="3">The sequence shown here is derived from an EMBL/GenBank/DDBJ whole genome shotgun (WGS) entry which is preliminary data.</text>
</comment>
<reference evidence="3 4" key="1">
    <citation type="submission" date="2015-09" db="EMBL/GenBank/DDBJ databases">
        <title>Host preference determinants of Valsa canker pathogens revealed by comparative genomics.</title>
        <authorList>
            <person name="Yin Z."/>
            <person name="Huang L."/>
        </authorList>
    </citation>
    <scope>NUCLEOTIDE SEQUENCE [LARGE SCALE GENOMIC DNA]</scope>
    <source>
        <strain evidence="3 4">SXYLt</strain>
    </source>
</reference>
<evidence type="ECO:0000256" key="2">
    <source>
        <dbReference type="SAM" id="MobiDB-lite"/>
    </source>
</evidence>
<organism evidence="3 4">
    <name type="scientific">Cytospora leucostoma</name>
    <dbReference type="NCBI Taxonomy" id="1230097"/>
    <lineage>
        <taxon>Eukaryota</taxon>
        <taxon>Fungi</taxon>
        <taxon>Dikarya</taxon>
        <taxon>Ascomycota</taxon>
        <taxon>Pezizomycotina</taxon>
        <taxon>Sordariomycetes</taxon>
        <taxon>Sordariomycetidae</taxon>
        <taxon>Diaporthales</taxon>
        <taxon>Cytosporaceae</taxon>
        <taxon>Cytospora</taxon>
    </lineage>
</organism>
<dbReference type="InterPro" id="IPR002110">
    <property type="entry name" value="Ankyrin_rpt"/>
</dbReference>
<feature type="compositionally biased region" description="Polar residues" evidence="2">
    <location>
        <begin position="12"/>
        <end position="21"/>
    </location>
</feature>
<dbReference type="Pfam" id="PF12796">
    <property type="entry name" value="Ank_2"/>
    <property type="match status" value="1"/>
</dbReference>
<evidence type="ECO:0000256" key="1">
    <source>
        <dbReference type="PROSITE-ProRule" id="PRU00023"/>
    </source>
</evidence>
<evidence type="ECO:0000313" key="3">
    <source>
        <dbReference type="EMBL" id="ROW17039.1"/>
    </source>
</evidence>
<dbReference type="Gene3D" id="1.25.40.20">
    <property type="entry name" value="Ankyrin repeat-containing domain"/>
    <property type="match status" value="1"/>
</dbReference>
<dbReference type="OrthoDB" id="20872at2759"/>
<dbReference type="AlphaFoldDB" id="A0A423XL06"/>
<protein>
    <submittedName>
        <fullName evidence="3">Uncharacterized protein</fullName>
    </submittedName>
</protein>
<dbReference type="Proteomes" id="UP000285146">
    <property type="component" value="Unassembled WGS sequence"/>
</dbReference>
<keyword evidence="4" id="KW-1185">Reference proteome</keyword>
<dbReference type="PROSITE" id="PS50088">
    <property type="entry name" value="ANK_REPEAT"/>
    <property type="match status" value="1"/>
</dbReference>
<feature type="region of interest" description="Disordered" evidence="2">
    <location>
        <begin position="1"/>
        <end position="21"/>
    </location>
</feature>
<dbReference type="STRING" id="1230097.A0A423XL06"/>
<proteinExistence type="predicted"/>
<feature type="repeat" description="ANK" evidence="1">
    <location>
        <begin position="84"/>
        <end position="116"/>
    </location>
</feature>
<sequence>MRCQREGLAQRTAPSSATGPHQYLANPSLSCFWRTGAHLGGVDGRRRSALHWAVKARREAMLRLLLRHADAANDTSVIDSYDDAGRTPLHVAIDCGFEPGVPLLLDFGANMHSRARKS</sequence>
<dbReference type="EMBL" id="LKEB01000003">
    <property type="protein sequence ID" value="ROW17039.1"/>
    <property type="molecule type" value="Genomic_DNA"/>
</dbReference>
<accession>A0A423XL06</accession>
<gene>
    <name evidence="3" type="ORF">VPNG_01225</name>
</gene>
<dbReference type="InterPro" id="IPR036770">
    <property type="entry name" value="Ankyrin_rpt-contain_sf"/>
</dbReference>
<evidence type="ECO:0000313" key="4">
    <source>
        <dbReference type="Proteomes" id="UP000285146"/>
    </source>
</evidence>
<dbReference type="SMART" id="SM00248">
    <property type="entry name" value="ANK"/>
    <property type="match status" value="2"/>
</dbReference>
<keyword evidence="1" id="KW-0040">ANK repeat</keyword>
<dbReference type="InParanoid" id="A0A423XL06"/>
<name>A0A423XL06_9PEZI</name>